<gene>
    <name evidence="1" type="ORF">L1987_78557</name>
</gene>
<evidence type="ECO:0000313" key="1">
    <source>
        <dbReference type="EMBL" id="KAI3695560.1"/>
    </source>
</evidence>
<organism evidence="1 2">
    <name type="scientific">Smallanthus sonchifolius</name>
    <dbReference type="NCBI Taxonomy" id="185202"/>
    <lineage>
        <taxon>Eukaryota</taxon>
        <taxon>Viridiplantae</taxon>
        <taxon>Streptophyta</taxon>
        <taxon>Embryophyta</taxon>
        <taxon>Tracheophyta</taxon>
        <taxon>Spermatophyta</taxon>
        <taxon>Magnoliopsida</taxon>
        <taxon>eudicotyledons</taxon>
        <taxon>Gunneridae</taxon>
        <taxon>Pentapetalae</taxon>
        <taxon>asterids</taxon>
        <taxon>campanulids</taxon>
        <taxon>Asterales</taxon>
        <taxon>Asteraceae</taxon>
        <taxon>Asteroideae</taxon>
        <taxon>Heliantheae alliance</taxon>
        <taxon>Millerieae</taxon>
        <taxon>Smallanthus</taxon>
    </lineage>
</organism>
<dbReference type="Proteomes" id="UP001056120">
    <property type="component" value="Linkage Group LG26"/>
</dbReference>
<keyword evidence="2" id="KW-1185">Reference proteome</keyword>
<protein>
    <submittedName>
        <fullName evidence="1">Uncharacterized protein</fullName>
    </submittedName>
</protein>
<dbReference type="EMBL" id="CM042043">
    <property type="protein sequence ID" value="KAI3695560.1"/>
    <property type="molecule type" value="Genomic_DNA"/>
</dbReference>
<comment type="caution">
    <text evidence="1">The sequence shown here is derived from an EMBL/GenBank/DDBJ whole genome shotgun (WGS) entry which is preliminary data.</text>
</comment>
<sequence length="181" mass="20563">MAPKRQIAANATGRVCRENAQDDNANHDEVSVHTEPSVRAEPSVHSEHNEGFQFEPEVREVVKKEVTEMIHEYLPDLVKASFGEIETRVLVEVEKKKGSAGTGGNCDYGHFKKCDPPRFDGLKDAVATYRWLTKMMSTISISECKREQRVKFVSHSFSAEPLHWWNSMKERKKTQALQGFG</sequence>
<name>A0ACB8ZHH5_9ASTR</name>
<evidence type="ECO:0000313" key="2">
    <source>
        <dbReference type="Proteomes" id="UP001056120"/>
    </source>
</evidence>
<reference evidence="1 2" key="2">
    <citation type="journal article" date="2022" name="Mol. Ecol. Resour.">
        <title>The genomes of chicory, endive, great burdock and yacon provide insights into Asteraceae paleo-polyploidization history and plant inulin production.</title>
        <authorList>
            <person name="Fan W."/>
            <person name="Wang S."/>
            <person name="Wang H."/>
            <person name="Wang A."/>
            <person name="Jiang F."/>
            <person name="Liu H."/>
            <person name="Zhao H."/>
            <person name="Xu D."/>
            <person name="Zhang Y."/>
        </authorList>
    </citation>
    <scope>NUCLEOTIDE SEQUENCE [LARGE SCALE GENOMIC DNA]</scope>
    <source>
        <strain evidence="2">cv. Yunnan</strain>
        <tissue evidence="1">Leaves</tissue>
    </source>
</reference>
<reference evidence="2" key="1">
    <citation type="journal article" date="2022" name="Mol. Ecol. Resour.">
        <title>The genomes of chicory, endive, great burdock and yacon provide insights into Asteraceae palaeo-polyploidization history and plant inulin production.</title>
        <authorList>
            <person name="Fan W."/>
            <person name="Wang S."/>
            <person name="Wang H."/>
            <person name="Wang A."/>
            <person name="Jiang F."/>
            <person name="Liu H."/>
            <person name="Zhao H."/>
            <person name="Xu D."/>
            <person name="Zhang Y."/>
        </authorList>
    </citation>
    <scope>NUCLEOTIDE SEQUENCE [LARGE SCALE GENOMIC DNA]</scope>
    <source>
        <strain evidence="2">cv. Yunnan</strain>
    </source>
</reference>
<accession>A0ACB8ZHH5</accession>
<proteinExistence type="predicted"/>